<dbReference type="InterPro" id="IPR004870">
    <property type="entry name" value="Nucleoporin_Nup155"/>
</dbReference>
<dbReference type="AlphaFoldDB" id="A0A9W8CTP3"/>
<evidence type="ECO:0000256" key="1">
    <source>
        <dbReference type="ARBA" id="ARBA00004123"/>
    </source>
</evidence>
<dbReference type="EMBL" id="JANBOI010001901">
    <property type="protein sequence ID" value="KAJ1725920.1"/>
    <property type="molecule type" value="Genomic_DNA"/>
</dbReference>
<dbReference type="Gene3D" id="1.25.40.440">
    <property type="entry name" value="Nucleoporin, helical domain, central subdomain"/>
    <property type="match status" value="1"/>
</dbReference>
<comment type="caution">
    <text evidence="5">The sequence shown here is derived from an EMBL/GenBank/DDBJ whole genome shotgun (WGS) entry which is preliminary data.</text>
</comment>
<dbReference type="GO" id="GO:0000972">
    <property type="term" value="P:transcription-dependent tethering of RNA polymerase II gene DNA at nuclear periphery"/>
    <property type="evidence" value="ECO:0007669"/>
    <property type="project" value="TreeGrafter"/>
</dbReference>
<dbReference type="GO" id="GO:0044611">
    <property type="term" value="C:nuclear pore inner ring"/>
    <property type="evidence" value="ECO:0007669"/>
    <property type="project" value="TreeGrafter"/>
</dbReference>
<dbReference type="Proteomes" id="UP001143981">
    <property type="component" value="Unassembled WGS sequence"/>
</dbReference>
<accession>A0A9W8CTP3</accession>
<dbReference type="InterPro" id="IPR042538">
    <property type="entry name" value="Nucleoporin_Nup155_C_3"/>
</dbReference>
<dbReference type="PANTHER" id="PTHR10350">
    <property type="entry name" value="NUCLEAR PORE COMPLEX PROTEIN NUP155"/>
    <property type="match status" value="1"/>
</dbReference>
<gene>
    <name evidence="5" type="ORF">LPJ61_005547</name>
</gene>
<keyword evidence="3" id="KW-0539">Nucleus</keyword>
<reference evidence="5" key="1">
    <citation type="submission" date="2022-07" db="EMBL/GenBank/DDBJ databases">
        <title>Phylogenomic reconstructions and comparative analyses of Kickxellomycotina fungi.</title>
        <authorList>
            <person name="Reynolds N.K."/>
            <person name="Stajich J.E."/>
            <person name="Barry K."/>
            <person name="Grigoriev I.V."/>
            <person name="Crous P."/>
            <person name="Smith M.E."/>
        </authorList>
    </citation>
    <scope>NUCLEOTIDE SEQUENCE</scope>
    <source>
        <strain evidence="5">BCRC 34381</strain>
    </source>
</reference>
<comment type="subcellular location">
    <subcellularLocation>
        <location evidence="1">Nucleus</location>
    </subcellularLocation>
</comment>
<dbReference type="GO" id="GO:0006405">
    <property type="term" value="P:RNA export from nucleus"/>
    <property type="evidence" value="ECO:0007669"/>
    <property type="project" value="TreeGrafter"/>
</dbReference>
<organism evidence="5 6">
    <name type="scientific">Coemansia biformis</name>
    <dbReference type="NCBI Taxonomy" id="1286918"/>
    <lineage>
        <taxon>Eukaryota</taxon>
        <taxon>Fungi</taxon>
        <taxon>Fungi incertae sedis</taxon>
        <taxon>Zoopagomycota</taxon>
        <taxon>Kickxellomycotina</taxon>
        <taxon>Kickxellomycetes</taxon>
        <taxon>Kickxellales</taxon>
        <taxon>Kickxellaceae</taxon>
        <taxon>Coemansia</taxon>
    </lineage>
</organism>
<dbReference type="GO" id="GO:0017056">
    <property type="term" value="F:structural constituent of nuclear pore"/>
    <property type="evidence" value="ECO:0007669"/>
    <property type="project" value="InterPro"/>
</dbReference>
<evidence type="ECO:0000313" key="5">
    <source>
        <dbReference type="EMBL" id="KAJ1725920.1"/>
    </source>
</evidence>
<sequence>PRASLSELWAAAQVEGRTWAIAEISDEKPSSSLSDLATVSGSPTRAFAVLTNAGITVLEQQRPVDMLRALLAHPALQDAHVREFVAIYGLDESCAMCYTLLCEDPTRVGMQVLAGARRLLFEFGGVPRVEAPALGSSGDERVVLSGRHNGMAIYLGRVLEPIWARPATVGRSGRSSEAQLHVGVATSTLVDVQDQLRRLLHFITTNQRFVPDQLNQMPVQPAGGARGDAASCWQIEAASLGALYELMVHSIEAISFLCLLADFNLPAVSEGLPEAQRRQLAGIAFSQLVCGDAGREACRELILALINTQMKQDISIDSLSDVLTKRCASMFSASDVMLYKALELLRGARESEEGTEASDLAQEALNLLSGVAGTLSAAQLRDICASFEALGQHGAVAALALACARQSDPGNEAMAFWRDGAPENDAREPLYRKRMECYQCVVGMLEKRGDSALNGRNLCALPSDDALFQFVLYDWLLEHGQSTLLFDMPGGCVEQYLSAEPRSVEKGDMLWHYYVHSSQFHKAALVQRELACSREFDIGLAQRIEYLSLAIGNVKIALDAVRTGKQQGAAAAAAAASDDGDGLTALRETEDQLEVAQVQLEIQQQVQSQGHMEVVRELDLLYTISELYDRFAYPLRLWDAMLLIFRVSNHDDRQLVTDVWTSILRTALDDAERTGLMAVASKVTSLGPRLYPSPAFPLATITAILVGLARERPQEYAPGFVASTLVQAGVPHAAVFHALNAMITDRAPSNDMLVREVAALAVSWVDSHGHLDMPDTLTADSLPIMEVDTALSQYIINSTLATNIDLKNELQRAQVRLRQTF</sequence>
<keyword evidence="6" id="KW-1185">Reference proteome</keyword>
<evidence type="ECO:0000256" key="3">
    <source>
        <dbReference type="ARBA" id="ARBA00023242"/>
    </source>
</evidence>
<dbReference type="Gene3D" id="1.20.58.1780">
    <property type="match status" value="1"/>
</dbReference>
<dbReference type="Pfam" id="PF03177">
    <property type="entry name" value="Nucleoporin_C"/>
    <property type="match status" value="1"/>
</dbReference>
<protein>
    <recommendedName>
        <fullName evidence="4">Nucleoporin Nup133/Nup155-like C-terminal domain-containing protein</fullName>
    </recommendedName>
</protein>
<name>A0A9W8CTP3_9FUNG</name>
<dbReference type="InterPro" id="IPR042533">
    <property type="entry name" value="Nucleoporin_Nup155_C_1"/>
</dbReference>
<proteinExistence type="predicted"/>
<feature type="domain" description="Nucleoporin Nup133/Nup155-like C-terminal" evidence="4">
    <location>
        <begin position="145"/>
        <end position="800"/>
    </location>
</feature>
<evidence type="ECO:0000259" key="4">
    <source>
        <dbReference type="Pfam" id="PF03177"/>
    </source>
</evidence>
<dbReference type="OrthoDB" id="338970at2759"/>
<keyword evidence="2" id="KW-0813">Transport</keyword>
<feature type="non-terminal residue" evidence="5">
    <location>
        <position position="1"/>
    </location>
</feature>
<dbReference type="GO" id="GO:0006606">
    <property type="term" value="P:protein import into nucleus"/>
    <property type="evidence" value="ECO:0007669"/>
    <property type="project" value="TreeGrafter"/>
</dbReference>
<evidence type="ECO:0000313" key="6">
    <source>
        <dbReference type="Proteomes" id="UP001143981"/>
    </source>
</evidence>
<evidence type="ECO:0000256" key="2">
    <source>
        <dbReference type="ARBA" id="ARBA00022448"/>
    </source>
</evidence>
<dbReference type="PANTHER" id="PTHR10350:SF6">
    <property type="entry name" value="NUCLEAR PORE COMPLEX PROTEIN NUP155"/>
    <property type="match status" value="1"/>
</dbReference>
<dbReference type="GO" id="GO:0036228">
    <property type="term" value="P:protein localization to nuclear inner membrane"/>
    <property type="evidence" value="ECO:0007669"/>
    <property type="project" value="TreeGrafter"/>
</dbReference>
<dbReference type="InterPro" id="IPR007187">
    <property type="entry name" value="Nucleoporin_Nup133/Nup155_C"/>
</dbReference>
<dbReference type="Gene3D" id="1.20.120.1880">
    <property type="entry name" value="Nucleoporin, helical C-terminal domain"/>
    <property type="match status" value="1"/>
</dbReference>
<dbReference type="InterPro" id="IPR042537">
    <property type="entry name" value="Nucleoporin_Nup155_C_2"/>
</dbReference>
<dbReference type="Gene3D" id="1.25.40.450">
    <property type="entry name" value="Nucleoporin, helical domain, N-terminal subdomain"/>
    <property type="match status" value="1"/>
</dbReference>